<organism evidence="4 5">
    <name type="scientific">Coccidioides posadasii RMSCC 3488</name>
    <dbReference type="NCBI Taxonomy" id="454284"/>
    <lineage>
        <taxon>Eukaryota</taxon>
        <taxon>Fungi</taxon>
        <taxon>Dikarya</taxon>
        <taxon>Ascomycota</taxon>
        <taxon>Pezizomycotina</taxon>
        <taxon>Eurotiomycetes</taxon>
        <taxon>Eurotiomycetidae</taxon>
        <taxon>Onygenales</taxon>
        <taxon>Onygenaceae</taxon>
        <taxon>Coccidioides</taxon>
    </lineage>
</organism>
<dbReference type="PANTHER" id="PTHR48070:SF3">
    <property type="entry name" value="ESTERASE DBAE-RELATED"/>
    <property type="match status" value="1"/>
</dbReference>
<keyword evidence="2" id="KW-0378">Hydrolase</keyword>
<dbReference type="GO" id="GO:0016787">
    <property type="term" value="F:hydrolase activity"/>
    <property type="evidence" value="ECO:0007669"/>
    <property type="project" value="UniProtKB-KW"/>
</dbReference>
<evidence type="ECO:0000313" key="4">
    <source>
        <dbReference type="EMBL" id="KMM67285.1"/>
    </source>
</evidence>
<dbReference type="OrthoDB" id="414698at2759"/>
<comment type="similarity">
    <text evidence="1">Belongs to the LovG family.</text>
</comment>
<gene>
    <name evidence="4" type="ORF">CPAG_03620</name>
</gene>
<dbReference type="Pfam" id="PF03959">
    <property type="entry name" value="FSH1"/>
    <property type="match status" value="1"/>
</dbReference>
<dbReference type="InterPro" id="IPR029058">
    <property type="entry name" value="AB_hydrolase_fold"/>
</dbReference>
<feature type="domain" description="Serine hydrolase" evidence="3">
    <location>
        <begin position="9"/>
        <end position="241"/>
    </location>
</feature>
<dbReference type="VEuPathDB" id="FungiDB:CPAG_03620"/>
<proteinExistence type="inferred from homology"/>
<dbReference type="GO" id="GO:0005737">
    <property type="term" value="C:cytoplasm"/>
    <property type="evidence" value="ECO:0007669"/>
    <property type="project" value="TreeGrafter"/>
</dbReference>
<dbReference type="AlphaFoldDB" id="A0A0J6FDC6"/>
<sequence length="260" mass="29389">MADPTLHLPRILCFHGAGSNAAVFQSQCRALIPQLQPHFRPCFVDGPFICEAGPGILLVYEQSAPFRRWLRWRLGLPPLAKMDDSSQIPDEEAYEYIEKNIQDAMRRDDNKGATGEWVGLLGFSQGAKLCASLLFRQQVRTEKFGAENAGSNFRFAVLMNGPGPLVAFEKPENSNHDNVDDLQQEKQPQQQPILRIPTLHVHALEDSDLPYHRMLRNQFCDEQTARLIEWNGDHRIPLALKDVSLVANRIVELARQTGVI</sequence>
<reference evidence="5" key="2">
    <citation type="journal article" date="2009" name="Genome Res.">
        <title>Comparative genomic analyses of the human fungal pathogens Coccidioides and their relatives.</title>
        <authorList>
            <person name="Sharpton T.J."/>
            <person name="Stajich J.E."/>
            <person name="Rounsley S.D."/>
            <person name="Gardner M.J."/>
            <person name="Wortman J.R."/>
            <person name="Jordar V.S."/>
            <person name="Maiti R."/>
            <person name="Kodira C.D."/>
            <person name="Neafsey D.E."/>
            <person name="Zeng Q."/>
            <person name="Hung C.-Y."/>
            <person name="McMahan C."/>
            <person name="Muszewska A."/>
            <person name="Grynberg M."/>
            <person name="Mandel M.A."/>
            <person name="Kellner E.M."/>
            <person name="Barker B.M."/>
            <person name="Galgiani J.N."/>
            <person name="Orbach M.J."/>
            <person name="Kirkland T.N."/>
            <person name="Cole G.T."/>
            <person name="Henn M.R."/>
            <person name="Birren B.W."/>
            <person name="Taylor J.W."/>
        </authorList>
    </citation>
    <scope>NUCLEOTIDE SEQUENCE [LARGE SCALE GENOMIC DNA]</scope>
    <source>
        <strain evidence="5">RMSCC 3488</strain>
    </source>
</reference>
<accession>A0A0J6FDC6</accession>
<name>A0A0J6FDC6_COCPO</name>
<protein>
    <recommendedName>
        <fullName evidence="3">Serine hydrolase domain-containing protein</fullName>
    </recommendedName>
</protein>
<evidence type="ECO:0000256" key="2">
    <source>
        <dbReference type="ARBA" id="ARBA00022801"/>
    </source>
</evidence>
<dbReference type="GO" id="GO:0005634">
    <property type="term" value="C:nucleus"/>
    <property type="evidence" value="ECO:0007669"/>
    <property type="project" value="TreeGrafter"/>
</dbReference>
<dbReference type="Proteomes" id="UP000054567">
    <property type="component" value="Unassembled WGS sequence"/>
</dbReference>
<dbReference type="InterPro" id="IPR050593">
    <property type="entry name" value="LovG"/>
</dbReference>
<reference evidence="5" key="3">
    <citation type="journal article" date="2010" name="Genome Res.">
        <title>Population genomic sequencing of Coccidioides fungi reveals recent hybridization and transposon control.</title>
        <authorList>
            <person name="Neafsey D.E."/>
            <person name="Barker B.M."/>
            <person name="Sharpton T.J."/>
            <person name="Stajich J.E."/>
            <person name="Park D.J."/>
            <person name="Whiston E."/>
            <person name="Hung C.-Y."/>
            <person name="McMahan C."/>
            <person name="White J."/>
            <person name="Sykes S."/>
            <person name="Heiman D."/>
            <person name="Young S."/>
            <person name="Zeng Q."/>
            <person name="Abouelleil A."/>
            <person name="Aftuck L."/>
            <person name="Bessette D."/>
            <person name="Brown A."/>
            <person name="FitzGerald M."/>
            <person name="Lui A."/>
            <person name="Macdonald J.P."/>
            <person name="Priest M."/>
            <person name="Orbach M.J."/>
            <person name="Galgiani J.N."/>
            <person name="Kirkland T.N."/>
            <person name="Cole G.T."/>
            <person name="Birren B.W."/>
            <person name="Henn M.R."/>
            <person name="Taylor J.W."/>
            <person name="Rounsley S.D."/>
        </authorList>
    </citation>
    <scope>NUCLEOTIDE SEQUENCE [LARGE SCALE GENOMIC DNA]</scope>
    <source>
        <strain evidence="5">RMSCC 3488</strain>
    </source>
</reference>
<evidence type="ECO:0000256" key="1">
    <source>
        <dbReference type="ARBA" id="ARBA00005863"/>
    </source>
</evidence>
<evidence type="ECO:0000259" key="3">
    <source>
        <dbReference type="Pfam" id="PF03959"/>
    </source>
</evidence>
<evidence type="ECO:0000313" key="5">
    <source>
        <dbReference type="Proteomes" id="UP000054567"/>
    </source>
</evidence>
<dbReference type="PANTHER" id="PTHR48070">
    <property type="entry name" value="ESTERASE OVCA2"/>
    <property type="match status" value="1"/>
</dbReference>
<dbReference type="Gene3D" id="3.40.50.1820">
    <property type="entry name" value="alpha/beta hydrolase"/>
    <property type="match status" value="1"/>
</dbReference>
<dbReference type="EMBL" id="DS268110">
    <property type="protein sequence ID" value="KMM67285.1"/>
    <property type="molecule type" value="Genomic_DNA"/>
</dbReference>
<reference evidence="4 5" key="1">
    <citation type="submission" date="2007-06" db="EMBL/GenBank/DDBJ databases">
        <title>The Genome Sequence of Coccidioides posadasii RMSCC_3488.</title>
        <authorList>
            <consortium name="Coccidioides Genome Resources Consortium"/>
            <consortium name="The Broad Institute Genome Sequencing Platform"/>
            <person name="Henn M.R."/>
            <person name="Sykes S."/>
            <person name="Young S."/>
            <person name="Jaffe D."/>
            <person name="Berlin A."/>
            <person name="Alvarez P."/>
            <person name="Butler J."/>
            <person name="Gnerre S."/>
            <person name="Grabherr M."/>
            <person name="Mauceli E."/>
            <person name="Brockman W."/>
            <person name="Kodira C."/>
            <person name="Alvarado L."/>
            <person name="Zeng Q."/>
            <person name="Crawford M."/>
            <person name="Antoine C."/>
            <person name="Devon K."/>
            <person name="Galgiani J."/>
            <person name="Orsborn K."/>
            <person name="Lewis M.L."/>
            <person name="Nusbaum C."/>
            <person name="Galagan J."/>
            <person name="Birren B."/>
        </authorList>
    </citation>
    <scope>NUCLEOTIDE SEQUENCE [LARGE SCALE GENOMIC DNA]</scope>
    <source>
        <strain evidence="4 5">RMSCC 3488</strain>
    </source>
</reference>
<dbReference type="InterPro" id="IPR005645">
    <property type="entry name" value="FSH-like_dom"/>
</dbReference>
<dbReference type="SUPFAM" id="SSF53474">
    <property type="entry name" value="alpha/beta-Hydrolases"/>
    <property type="match status" value="1"/>
</dbReference>
<dbReference type="GO" id="GO:0044550">
    <property type="term" value="P:secondary metabolite biosynthetic process"/>
    <property type="evidence" value="ECO:0007669"/>
    <property type="project" value="TreeGrafter"/>
</dbReference>